<organism evidence="1 2">
    <name type="scientific">Vicia faba</name>
    <name type="common">Broad bean</name>
    <name type="synonym">Faba vulgaris</name>
    <dbReference type="NCBI Taxonomy" id="3906"/>
    <lineage>
        <taxon>Eukaryota</taxon>
        <taxon>Viridiplantae</taxon>
        <taxon>Streptophyta</taxon>
        <taxon>Embryophyta</taxon>
        <taxon>Tracheophyta</taxon>
        <taxon>Spermatophyta</taxon>
        <taxon>Magnoliopsida</taxon>
        <taxon>eudicotyledons</taxon>
        <taxon>Gunneridae</taxon>
        <taxon>Pentapetalae</taxon>
        <taxon>rosids</taxon>
        <taxon>fabids</taxon>
        <taxon>Fabales</taxon>
        <taxon>Fabaceae</taxon>
        <taxon>Papilionoideae</taxon>
        <taxon>50 kb inversion clade</taxon>
        <taxon>NPAAA clade</taxon>
        <taxon>Hologalegina</taxon>
        <taxon>IRL clade</taxon>
        <taxon>Fabeae</taxon>
        <taxon>Vicia</taxon>
    </lineage>
</organism>
<dbReference type="AlphaFoldDB" id="A0AAV0ZLT8"/>
<evidence type="ECO:0000313" key="1">
    <source>
        <dbReference type="EMBL" id="CAI8597894.1"/>
    </source>
</evidence>
<reference evidence="1 2" key="1">
    <citation type="submission" date="2023-01" db="EMBL/GenBank/DDBJ databases">
        <authorList>
            <person name="Kreplak J."/>
        </authorList>
    </citation>
    <scope>NUCLEOTIDE SEQUENCE [LARGE SCALE GENOMIC DNA]</scope>
</reference>
<keyword evidence="2" id="KW-1185">Reference proteome</keyword>
<sequence length="121" mass="14014">MSRTTPLIFFIMSSYLTNLRTLSPHHCFLSTFVHSQTLPFRFLKSLPEPIIEIAKLHRVMDFKCLKLHRKGVCSNYLPESVRTSSNVSNVTRNLETQRFSCAYAESDVDDRTLCREVNVDD</sequence>
<accession>A0AAV0ZLT8</accession>
<protein>
    <submittedName>
        <fullName evidence="1">Uncharacterized protein</fullName>
    </submittedName>
</protein>
<dbReference type="Proteomes" id="UP001157006">
    <property type="component" value="Chromosome 2"/>
</dbReference>
<dbReference type="EMBL" id="OX451737">
    <property type="protein sequence ID" value="CAI8597894.1"/>
    <property type="molecule type" value="Genomic_DNA"/>
</dbReference>
<gene>
    <name evidence="1" type="ORF">VFH_II102720</name>
</gene>
<proteinExistence type="predicted"/>
<name>A0AAV0ZLT8_VICFA</name>
<evidence type="ECO:0000313" key="2">
    <source>
        <dbReference type="Proteomes" id="UP001157006"/>
    </source>
</evidence>